<name>A0A183V232_TOXCA</name>
<organism evidence="2 3">
    <name type="scientific">Toxocara canis</name>
    <name type="common">Canine roundworm</name>
    <dbReference type="NCBI Taxonomy" id="6265"/>
    <lineage>
        <taxon>Eukaryota</taxon>
        <taxon>Metazoa</taxon>
        <taxon>Ecdysozoa</taxon>
        <taxon>Nematoda</taxon>
        <taxon>Chromadorea</taxon>
        <taxon>Rhabditida</taxon>
        <taxon>Spirurina</taxon>
        <taxon>Ascaridomorpha</taxon>
        <taxon>Ascaridoidea</taxon>
        <taxon>Toxocaridae</taxon>
        <taxon>Toxocara</taxon>
    </lineage>
</organism>
<evidence type="ECO:0000313" key="3">
    <source>
        <dbReference type="WBParaSite" id="TCNE_0001480201-mRNA-1"/>
    </source>
</evidence>
<reference evidence="1 2" key="2">
    <citation type="submission" date="2018-11" db="EMBL/GenBank/DDBJ databases">
        <authorList>
            <consortium name="Pathogen Informatics"/>
        </authorList>
    </citation>
    <scope>NUCLEOTIDE SEQUENCE [LARGE SCALE GENOMIC DNA]</scope>
</reference>
<proteinExistence type="predicted"/>
<dbReference type="AlphaFoldDB" id="A0A183V232"/>
<keyword evidence="2" id="KW-1185">Reference proteome</keyword>
<evidence type="ECO:0000313" key="1">
    <source>
        <dbReference type="EMBL" id="VDM46123.1"/>
    </source>
</evidence>
<accession>A0A183V232</accession>
<dbReference type="WBParaSite" id="TCNE_0001480201-mRNA-1">
    <property type="protein sequence ID" value="TCNE_0001480201-mRNA-1"/>
    <property type="gene ID" value="TCNE_0001480201"/>
</dbReference>
<evidence type="ECO:0000313" key="2">
    <source>
        <dbReference type="Proteomes" id="UP000050794"/>
    </source>
</evidence>
<protein>
    <submittedName>
        <fullName evidence="3">PMEI domain-containing protein</fullName>
    </submittedName>
</protein>
<sequence>MILIKGFVVADDCSSEKAHSDSIKNYVACLKRVIGENRKLYEAELHAHIRSVTKRCFERKISNGSCDLPDVEFGTVLYDGGAKSKGCLECGKRTVDETAGGQFIRPQDSICLRSRVTEQIVHQVEQCMSPKKIGSAAFRSFANPDTESTNITTQVSNSILDYMTIYTRLATCALSNESRAQIVANCVEESLHDPSKAICNYRELSKLLGTDNSRLQEGRIPLEKVLSKYPTKNITVAISTCVSTVRTEISKGASNWLDDIGSAFLECTPKARSGPPSTEILLNAACSAVCYSPV</sequence>
<gene>
    <name evidence="1" type="ORF">TCNE_LOCUS14802</name>
</gene>
<dbReference type="EMBL" id="UYWY01022460">
    <property type="protein sequence ID" value="VDM46123.1"/>
    <property type="molecule type" value="Genomic_DNA"/>
</dbReference>
<reference evidence="3" key="1">
    <citation type="submission" date="2016-06" db="UniProtKB">
        <authorList>
            <consortium name="WormBaseParasite"/>
        </authorList>
    </citation>
    <scope>IDENTIFICATION</scope>
</reference>
<dbReference type="Proteomes" id="UP000050794">
    <property type="component" value="Unassembled WGS sequence"/>
</dbReference>